<organism evidence="1 2">
    <name type="scientific">Sclerotinia borealis (strain F-4128)</name>
    <dbReference type="NCBI Taxonomy" id="1432307"/>
    <lineage>
        <taxon>Eukaryota</taxon>
        <taxon>Fungi</taxon>
        <taxon>Dikarya</taxon>
        <taxon>Ascomycota</taxon>
        <taxon>Pezizomycotina</taxon>
        <taxon>Leotiomycetes</taxon>
        <taxon>Helotiales</taxon>
        <taxon>Sclerotiniaceae</taxon>
        <taxon>Sclerotinia</taxon>
    </lineage>
</organism>
<protein>
    <submittedName>
        <fullName evidence="1">Uncharacterized protein</fullName>
    </submittedName>
</protein>
<proteinExistence type="predicted"/>
<gene>
    <name evidence="1" type="ORF">SBOR_6336</name>
</gene>
<keyword evidence="2" id="KW-1185">Reference proteome</keyword>
<comment type="caution">
    <text evidence="1">The sequence shown here is derived from an EMBL/GenBank/DDBJ whole genome shotgun (WGS) entry which is preliminary data.</text>
</comment>
<sequence>MKCLEKNPDITLVELDVTSPPSIQAAYEKVSAATGDIQLSRYTHCFCTTTRITICPELINKYQLFSHQQTKDVGEKEAKDCQYRQDARASLEDPCANARCLFALGTKRTDWEIGDKDMNEILTARRNTVERNNASIASMKSLGDDVRLRWRRNQWT</sequence>
<evidence type="ECO:0000313" key="2">
    <source>
        <dbReference type="Proteomes" id="UP000019487"/>
    </source>
</evidence>
<dbReference type="Proteomes" id="UP000019487">
    <property type="component" value="Unassembled WGS sequence"/>
</dbReference>
<reference evidence="1 2" key="1">
    <citation type="journal article" date="2014" name="Genome Announc.">
        <title>Draft genome sequence of Sclerotinia borealis, a psychrophilic plant pathogenic fungus.</title>
        <authorList>
            <person name="Mardanov A.V."/>
            <person name="Beletsky A.V."/>
            <person name="Kadnikov V.V."/>
            <person name="Ignatov A.N."/>
            <person name="Ravin N.V."/>
        </authorList>
    </citation>
    <scope>NUCLEOTIDE SEQUENCE [LARGE SCALE GENOMIC DNA]</scope>
    <source>
        <strain evidence="2">F-4157</strain>
    </source>
</reference>
<dbReference type="AlphaFoldDB" id="W9CBY0"/>
<dbReference type="HOGENOM" id="CLU_1687709_0_0_1"/>
<accession>W9CBY0</accession>
<name>W9CBY0_SCLBF</name>
<dbReference type="OrthoDB" id="2102561at2759"/>
<evidence type="ECO:0000313" key="1">
    <source>
        <dbReference type="EMBL" id="ESZ93298.1"/>
    </source>
</evidence>
<dbReference type="EMBL" id="AYSA01000332">
    <property type="protein sequence ID" value="ESZ93298.1"/>
    <property type="molecule type" value="Genomic_DNA"/>
</dbReference>